<comment type="caution">
    <text evidence="1">The sequence shown here is derived from an EMBL/GenBank/DDBJ whole genome shotgun (WGS) entry which is preliminary data.</text>
</comment>
<proteinExistence type="predicted"/>
<name>A0A232F203_9HYME</name>
<evidence type="ECO:0000313" key="1">
    <source>
        <dbReference type="EMBL" id="OXU24540.1"/>
    </source>
</evidence>
<keyword evidence="2" id="KW-1185">Reference proteome</keyword>
<sequence length="93" mass="10946">MSSNRYHDCLLSFKVLHDFVACDPIMLKFRNRELVYSLRNHRPLCKESSLSNFGFFSTVNRLRRSWDVFPRSGTEVSVLSGFKSKLKNFVFSF</sequence>
<protein>
    <submittedName>
        <fullName evidence="1">Uncharacterized protein</fullName>
    </submittedName>
</protein>
<dbReference type="EMBL" id="NNAY01001273">
    <property type="protein sequence ID" value="OXU24540.1"/>
    <property type="molecule type" value="Genomic_DNA"/>
</dbReference>
<reference evidence="1 2" key="1">
    <citation type="journal article" date="2017" name="Curr. Biol.">
        <title>The Evolution of Venom by Co-option of Single-Copy Genes.</title>
        <authorList>
            <person name="Martinson E.O."/>
            <person name="Mrinalini"/>
            <person name="Kelkar Y.D."/>
            <person name="Chang C.H."/>
            <person name="Werren J.H."/>
        </authorList>
    </citation>
    <scope>NUCLEOTIDE SEQUENCE [LARGE SCALE GENOMIC DNA]</scope>
    <source>
        <strain evidence="1 2">Alberta</strain>
        <tissue evidence="1">Whole body</tissue>
    </source>
</reference>
<dbReference type="Proteomes" id="UP000215335">
    <property type="component" value="Unassembled WGS sequence"/>
</dbReference>
<dbReference type="AlphaFoldDB" id="A0A232F203"/>
<gene>
    <name evidence="1" type="ORF">TSAR_015608</name>
</gene>
<accession>A0A232F203</accession>
<organism evidence="1 2">
    <name type="scientific">Trichomalopsis sarcophagae</name>
    <dbReference type="NCBI Taxonomy" id="543379"/>
    <lineage>
        <taxon>Eukaryota</taxon>
        <taxon>Metazoa</taxon>
        <taxon>Ecdysozoa</taxon>
        <taxon>Arthropoda</taxon>
        <taxon>Hexapoda</taxon>
        <taxon>Insecta</taxon>
        <taxon>Pterygota</taxon>
        <taxon>Neoptera</taxon>
        <taxon>Endopterygota</taxon>
        <taxon>Hymenoptera</taxon>
        <taxon>Apocrita</taxon>
        <taxon>Proctotrupomorpha</taxon>
        <taxon>Chalcidoidea</taxon>
        <taxon>Pteromalidae</taxon>
        <taxon>Pteromalinae</taxon>
        <taxon>Trichomalopsis</taxon>
    </lineage>
</organism>
<evidence type="ECO:0000313" key="2">
    <source>
        <dbReference type="Proteomes" id="UP000215335"/>
    </source>
</evidence>